<accession>A0A2W5UT93</accession>
<sequence length="108" mass="10976">MGELVVSAPEASARSSVYASAGQDVESVIVGSPVPFMPVHTGFSWVQEGLAIAGELDQLRELSCRACEVAAAQGLSADSVVSQIVGADDTNTAAFANLEPSVGAVVVR</sequence>
<name>A0A2W5UT93_9CORY</name>
<evidence type="ECO:0000313" key="1">
    <source>
        <dbReference type="EMBL" id="PZR06504.1"/>
    </source>
</evidence>
<protein>
    <submittedName>
        <fullName evidence="1">Uncharacterized protein</fullName>
    </submittedName>
</protein>
<gene>
    <name evidence="1" type="ORF">DI525_01675</name>
</gene>
<dbReference type="EMBL" id="QFRA01000002">
    <property type="protein sequence ID" value="PZR06504.1"/>
    <property type="molecule type" value="Genomic_DNA"/>
</dbReference>
<comment type="caution">
    <text evidence="1">The sequence shown here is derived from an EMBL/GenBank/DDBJ whole genome shotgun (WGS) entry which is preliminary data.</text>
</comment>
<reference evidence="1 2" key="1">
    <citation type="submission" date="2017-08" db="EMBL/GenBank/DDBJ databases">
        <title>Infants hospitalized years apart are colonized by the same room-sourced microbial strains.</title>
        <authorList>
            <person name="Brooks B."/>
            <person name="Olm M.R."/>
            <person name="Firek B.A."/>
            <person name="Baker R."/>
            <person name="Thomas B.C."/>
            <person name="Morowitz M.J."/>
            <person name="Banfield J.F."/>
        </authorList>
    </citation>
    <scope>NUCLEOTIDE SEQUENCE [LARGE SCALE GENOMIC DNA]</scope>
    <source>
        <strain evidence="1">S2_003_000_R1_3</strain>
    </source>
</reference>
<organism evidence="1 2">
    <name type="scientific">Corynebacterium kroppenstedtii</name>
    <dbReference type="NCBI Taxonomy" id="161879"/>
    <lineage>
        <taxon>Bacteria</taxon>
        <taxon>Bacillati</taxon>
        <taxon>Actinomycetota</taxon>
        <taxon>Actinomycetes</taxon>
        <taxon>Mycobacteriales</taxon>
        <taxon>Corynebacteriaceae</taxon>
        <taxon>Corynebacterium</taxon>
    </lineage>
</organism>
<evidence type="ECO:0000313" key="2">
    <source>
        <dbReference type="Proteomes" id="UP000249432"/>
    </source>
</evidence>
<dbReference type="Proteomes" id="UP000249432">
    <property type="component" value="Unassembled WGS sequence"/>
</dbReference>
<proteinExistence type="predicted"/>
<dbReference type="RefSeq" id="WP_303734064.1">
    <property type="nucleotide sequence ID" value="NZ_CAKZHK010000001.1"/>
</dbReference>
<dbReference type="AlphaFoldDB" id="A0A2W5UT93"/>